<dbReference type="EMBL" id="MT143457">
    <property type="protein sequence ID" value="QJA97039.1"/>
    <property type="molecule type" value="Genomic_DNA"/>
</dbReference>
<protein>
    <submittedName>
        <fullName evidence="1">Uncharacterized protein</fullName>
    </submittedName>
</protein>
<gene>
    <name evidence="1" type="ORF">MM415B06800_0001</name>
</gene>
<sequence>MSAYKVEKPNGVLEPVKAYAEHCKQYDSIYLDDSLNREEQRLSLIHEVLDMYLPRVKHSRFDTLSIKIIEALQAGKFLK</sequence>
<dbReference type="AlphaFoldDB" id="A0A6M3LSD1"/>
<accession>A0A6M3LSD1</accession>
<proteinExistence type="predicted"/>
<reference evidence="1" key="1">
    <citation type="submission" date="2020-03" db="EMBL/GenBank/DDBJ databases">
        <title>The deep terrestrial virosphere.</title>
        <authorList>
            <person name="Holmfeldt K."/>
            <person name="Nilsson E."/>
            <person name="Simone D."/>
            <person name="Lopez-Fernandez M."/>
            <person name="Wu X."/>
            <person name="de Brujin I."/>
            <person name="Lundin D."/>
            <person name="Andersson A."/>
            <person name="Bertilsson S."/>
            <person name="Dopson M."/>
        </authorList>
    </citation>
    <scope>NUCLEOTIDE SEQUENCE</scope>
    <source>
        <strain evidence="1">MM415B06800</strain>
    </source>
</reference>
<organism evidence="1">
    <name type="scientific">viral metagenome</name>
    <dbReference type="NCBI Taxonomy" id="1070528"/>
    <lineage>
        <taxon>unclassified sequences</taxon>
        <taxon>metagenomes</taxon>
        <taxon>organismal metagenomes</taxon>
    </lineage>
</organism>
<name>A0A6M3LSD1_9ZZZZ</name>
<evidence type="ECO:0000313" key="1">
    <source>
        <dbReference type="EMBL" id="QJA97039.1"/>
    </source>
</evidence>